<gene>
    <name evidence="1" type="ORF">NPIL_514751</name>
</gene>
<protein>
    <submittedName>
        <fullName evidence="1">Uncharacterized protein</fullName>
    </submittedName>
</protein>
<sequence length="99" mass="11516">MPDFPSTAFKRTEYQSVRPPHYCPSLLFGIFLYHQSLSLFTDLAGTLPKPSVINTFRALLIDSERVIFPATDFSRLFWSHLKRNETDVRMRDSVYLSLT</sequence>
<dbReference type="EMBL" id="BMAW01023816">
    <property type="protein sequence ID" value="GFT84679.1"/>
    <property type="molecule type" value="Genomic_DNA"/>
</dbReference>
<accession>A0A8X6PWU1</accession>
<evidence type="ECO:0000313" key="2">
    <source>
        <dbReference type="Proteomes" id="UP000887013"/>
    </source>
</evidence>
<dbReference type="AlphaFoldDB" id="A0A8X6PWU1"/>
<name>A0A8X6PWU1_NEPPI</name>
<reference evidence="1" key="1">
    <citation type="submission" date="2020-08" db="EMBL/GenBank/DDBJ databases">
        <title>Multicomponent nature underlies the extraordinary mechanical properties of spider dragline silk.</title>
        <authorList>
            <person name="Kono N."/>
            <person name="Nakamura H."/>
            <person name="Mori M."/>
            <person name="Yoshida Y."/>
            <person name="Ohtoshi R."/>
            <person name="Malay A.D."/>
            <person name="Moran D.A.P."/>
            <person name="Tomita M."/>
            <person name="Numata K."/>
            <person name="Arakawa K."/>
        </authorList>
    </citation>
    <scope>NUCLEOTIDE SEQUENCE</scope>
</reference>
<dbReference type="Proteomes" id="UP000887013">
    <property type="component" value="Unassembled WGS sequence"/>
</dbReference>
<evidence type="ECO:0000313" key="1">
    <source>
        <dbReference type="EMBL" id="GFT84679.1"/>
    </source>
</evidence>
<organism evidence="1 2">
    <name type="scientific">Nephila pilipes</name>
    <name type="common">Giant wood spider</name>
    <name type="synonym">Nephila maculata</name>
    <dbReference type="NCBI Taxonomy" id="299642"/>
    <lineage>
        <taxon>Eukaryota</taxon>
        <taxon>Metazoa</taxon>
        <taxon>Ecdysozoa</taxon>
        <taxon>Arthropoda</taxon>
        <taxon>Chelicerata</taxon>
        <taxon>Arachnida</taxon>
        <taxon>Araneae</taxon>
        <taxon>Araneomorphae</taxon>
        <taxon>Entelegynae</taxon>
        <taxon>Araneoidea</taxon>
        <taxon>Nephilidae</taxon>
        <taxon>Nephila</taxon>
    </lineage>
</organism>
<proteinExistence type="predicted"/>
<keyword evidence="2" id="KW-1185">Reference proteome</keyword>
<comment type="caution">
    <text evidence="1">The sequence shown here is derived from an EMBL/GenBank/DDBJ whole genome shotgun (WGS) entry which is preliminary data.</text>
</comment>